<dbReference type="EMBL" id="CP136897">
    <property type="protein sequence ID" value="WOL17030.1"/>
    <property type="molecule type" value="Genomic_DNA"/>
</dbReference>
<evidence type="ECO:0000313" key="1">
    <source>
        <dbReference type="EMBL" id="WOL17030.1"/>
    </source>
</evidence>
<organism evidence="1 2">
    <name type="scientific">Canna indica</name>
    <name type="common">Indian-shot</name>
    <dbReference type="NCBI Taxonomy" id="4628"/>
    <lineage>
        <taxon>Eukaryota</taxon>
        <taxon>Viridiplantae</taxon>
        <taxon>Streptophyta</taxon>
        <taxon>Embryophyta</taxon>
        <taxon>Tracheophyta</taxon>
        <taxon>Spermatophyta</taxon>
        <taxon>Magnoliopsida</taxon>
        <taxon>Liliopsida</taxon>
        <taxon>Zingiberales</taxon>
        <taxon>Cannaceae</taxon>
        <taxon>Canna</taxon>
    </lineage>
</organism>
<keyword evidence="2" id="KW-1185">Reference proteome</keyword>
<accession>A0AAQ3KYK4</accession>
<evidence type="ECO:0000313" key="2">
    <source>
        <dbReference type="Proteomes" id="UP001327560"/>
    </source>
</evidence>
<reference evidence="1 2" key="1">
    <citation type="submission" date="2023-10" db="EMBL/GenBank/DDBJ databases">
        <title>Chromosome-scale genome assembly provides insights into flower coloration mechanisms of Canna indica.</title>
        <authorList>
            <person name="Li C."/>
        </authorList>
    </citation>
    <scope>NUCLEOTIDE SEQUENCE [LARGE SCALE GENOMIC DNA]</scope>
    <source>
        <tissue evidence="1">Flower</tissue>
    </source>
</reference>
<dbReference type="InterPro" id="IPR007541">
    <property type="entry name" value="Uncharacterised_BSP"/>
</dbReference>
<name>A0AAQ3KYK4_9LILI</name>
<dbReference type="AlphaFoldDB" id="A0AAQ3KYK4"/>
<sequence>MSMAMEAPLLSAITTSSSSSSSSSSPHSTAAIAAVSTPTIRTRLIAALALVAISLWANYEASKSVDILVRNSAAGSPAERRFDLDFVSNGRAHRIIHRASHFVEQVLYPDELHPRKPVRRITLQLSGIDLPSLASVSAADGDYTIHLSPAVMSSSAAHAEAAVTSAVQRAVARVWIWDDGKQAAPEPLLEAMADYLTMAAGLRPSSKAACGGSLDQSSGWCWSAEFLEYCETRRRGFVARLNRGMRQRWSELAADDALGLQVGRAYAAYTAAAAARGRVMESKNATWEARQTM</sequence>
<dbReference type="Proteomes" id="UP001327560">
    <property type="component" value="Chromosome 8"/>
</dbReference>
<dbReference type="Pfam" id="PF04450">
    <property type="entry name" value="BSP"/>
    <property type="match status" value="1"/>
</dbReference>
<evidence type="ECO:0008006" key="3">
    <source>
        <dbReference type="Google" id="ProtNLM"/>
    </source>
</evidence>
<protein>
    <recommendedName>
        <fullName evidence="3">Plant basic secretory protein (BSP) family protein</fullName>
    </recommendedName>
</protein>
<dbReference type="PANTHER" id="PTHR33321:SF3">
    <property type="entry name" value="OS05G0582000 PROTEIN"/>
    <property type="match status" value="1"/>
</dbReference>
<gene>
    <name evidence="1" type="ORF">Cni_G25819</name>
</gene>
<dbReference type="PANTHER" id="PTHR33321">
    <property type="match status" value="1"/>
</dbReference>
<proteinExistence type="predicted"/>